<dbReference type="Proteomes" id="UP000321464">
    <property type="component" value="Unassembled WGS sequence"/>
</dbReference>
<dbReference type="InterPro" id="IPR048834">
    <property type="entry name" value="SpaA_pre-album"/>
</dbReference>
<protein>
    <recommendedName>
        <fullName evidence="2">SpaA-like prealbumin fold domain-containing protein</fullName>
    </recommendedName>
</protein>
<evidence type="ECO:0000259" key="2">
    <source>
        <dbReference type="Pfam" id="PF20674"/>
    </source>
</evidence>
<name>A0A512AK30_9SPHN</name>
<dbReference type="Pfam" id="PF20674">
    <property type="entry name" value="SpaA_3"/>
    <property type="match status" value="2"/>
</dbReference>
<accession>A0A512AK30</accession>
<evidence type="ECO:0000313" key="3">
    <source>
        <dbReference type="EMBL" id="GEO00033.1"/>
    </source>
</evidence>
<keyword evidence="1" id="KW-0732">Signal</keyword>
<evidence type="ECO:0000313" key="4">
    <source>
        <dbReference type="Proteomes" id="UP000321464"/>
    </source>
</evidence>
<feature type="chain" id="PRO_5022227658" description="SpaA-like prealbumin fold domain-containing protein" evidence="1">
    <location>
        <begin position="32"/>
        <end position="623"/>
    </location>
</feature>
<proteinExistence type="predicted"/>
<evidence type="ECO:0000256" key="1">
    <source>
        <dbReference type="SAM" id="SignalP"/>
    </source>
</evidence>
<organism evidence="3 4">
    <name type="scientific">Novosphingobium sediminis</name>
    <dbReference type="NCBI Taxonomy" id="707214"/>
    <lineage>
        <taxon>Bacteria</taxon>
        <taxon>Pseudomonadati</taxon>
        <taxon>Pseudomonadota</taxon>
        <taxon>Alphaproteobacteria</taxon>
        <taxon>Sphingomonadales</taxon>
        <taxon>Sphingomonadaceae</taxon>
        <taxon>Novosphingobium</taxon>
    </lineage>
</organism>
<feature type="domain" description="SpaA-like prealbumin fold" evidence="2">
    <location>
        <begin position="241"/>
        <end position="358"/>
    </location>
</feature>
<sequence>MLDMSRGLFRQFAALLLAFLMLGLGAGRAEAASCFYATSQGSTGPTNWNSYCWLDFSGYNDTAARSGAGQAMSYTLPDGTVMTFTLNISGAGITGAASPSWSGSAVGNTAFLGIGGRPILYQTAAGTTTATITNIVLTPPAGVSQITSYMFVAADGESSNDGESLGFTTNGGNWVALDNAGPISGSTYPTSAGLGTNTFSVTGVPGTVGANIVGSSTPTSLTTTIVGGGLQGVMFAVRFASIRLNLQINGARAASADQFAFNINATSGGATLASGTSSGTGNGPFTAATLTTASALPLTLTQAMASGSVNPLTDYRSSLTCTNSVSSSTPLPSGAITTNYSFGALQFGDLVTCTFTNTVFPHMRLTKALGTGGRRFSTDQFVMNINQGSTTVGTTTTTGTSATVNNASTPQVMGSAGTAYTFTELGAGTTSLTQYTSAMTCTNAFTGSSTTLPTTVGGTVTPQMGDVISCTITNTRRATNATLTLVKTSSVLSDPVNGATNPKMIPGSIVQYSILVSNTGPTAVDSNTVLLIDSLPSQMRVGTAATPTFTQGSPTSGLTFNATNDIRYSNASTAPTTYAGCTYTPVSAYDAAVKFICVNPKGTMAGSSGTPPSFTISFRAQMQ</sequence>
<feature type="domain" description="SpaA-like prealbumin fold" evidence="2">
    <location>
        <begin position="363"/>
        <end position="476"/>
    </location>
</feature>
<keyword evidence="4" id="KW-1185">Reference proteome</keyword>
<gene>
    <name evidence="3" type="ORF">NSE01_18650</name>
</gene>
<dbReference type="EMBL" id="BJYR01000012">
    <property type="protein sequence ID" value="GEO00033.1"/>
    <property type="molecule type" value="Genomic_DNA"/>
</dbReference>
<reference evidence="3 4" key="1">
    <citation type="submission" date="2019-07" db="EMBL/GenBank/DDBJ databases">
        <title>Whole genome shotgun sequence of Novosphingobium sediminis NBRC 106119.</title>
        <authorList>
            <person name="Hosoyama A."/>
            <person name="Uohara A."/>
            <person name="Ohji S."/>
            <person name="Ichikawa N."/>
        </authorList>
    </citation>
    <scope>NUCLEOTIDE SEQUENCE [LARGE SCALE GENOMIC DNA]</scope>
    <source>
        <strain evidence="3 4">NBRC 106119</strain>
    </source>
</reference>
<dbReference type="AlphaFoldDB" id="A0A512AK30"/>
<comment type="caution">
    <text evidence="3">The sequence shown here is derived from an EMBL/GenBank/DDBJ whole genome shotgun (WGS) entry which is preliminary data.</text>
</comment>
<feature type="signal peptide" evidence="1">
    <location>
        <begin position="1"/>
        <end position="31"/>
    </location>
</feature>